<proteinExistence type="inferred from homology"/>
<dbReference type="CDD" id="cd08512">
    <property type="entry name" value="PBP2_NikA_DppA_OppA_like_7"/>
    <property type="match status" value="1"/>
</dbReference>
<evidence type="ECO:0000256" key="2">
    <source>
        <dbReference type="ARBA" id="ARBA00005695"/>
    </source>
</evidence>
<dbReference type="InterPro" id="IPR030678">
    <property type="entry name" value="Peptide/Ni-bd"/>
</dbReference>
<accession>A0A423PG53</accession>
<dbReference type="FunFam" id="3.90.76.10:FF:000007">
    <property type="entry name" value="Dipeptide ABC transporter periplasmic dipeptide-binding protein"/>
    <property type="match status" value="1"/>
</dbReference>
<dbReference type="PANTHER" id="PTHR30290:SF10">
    <property type="entry name" value="PERIPLASMIC OLIGOPEPTIDE-BINDING PROTEIN-RELATED"/>
    <property type="match status" value="1"/>
</dbReference>
<keyword evidence="3" id="KW-0813">Transport</keyword>
<dbReference type="GO" id="GO:0030288">
    <property type="term" value="C:outer membrane-bounded periplasmic space"/>
    <property type="evidence" value="ECO:0007669"/>
    <property type="project" value="UniProtKB-ARBA"/>
</dbReference>
<evidence type="ECO:0000256" key="1">
    <source>
        <dbReference type="ARBA" id="ARBA00004196"/>
    </source>
</evidence>
<dbReference type="Gene3D" id="3.40.190.10">
    <property type="entry name" value="Periplasmic binding protein-like II"/>
    <property type="match status" value="1"/>
</dbReference>
<evidence type="ECO:0000313" key="8">
    <source>
        <dbReference type="Proteomes" id="UP000283993"/>
    </source>
</evidence>
<dbReference type="SUPFAM" id="SSF53850">
    <property type="entry name" value="Periplasmic binding protein-like II"/>
    <property type="match status" value="1"/>
</dbReference>
<dbReference type="PROSITE" id="PS51318">
    <property type="entry name" value="TAT"/>
    <property type="match status" value="1"/>
</dbReference>
<dbReference type="InterPro" id="IPR039424">
    <property type="entry name" value="SBP_5"/>
</dbReference>
<feature type="domain" description="Solute-binding protein family 5" evidence="6">
    <location>
        <begin position="89"/>
        <end position="456"/>
    </location>
</feature>
<keyword evidence="8" id="KW-1185">Reference proteome</keyword>
<dbReference type="GO" id="GO:0043190">
    <property type="term" value="C:ATP-binding cassette (ABC) transporter complex"/>
    <property type="evidence" value="ECO:0007669"/>
    <property type="project" value="InterPro"/>
</dbReference>
<evidence type="ECO:0000259" key="6">
    <source>
        <dbReference type="Pfam" id="PF00496"/>
    </source>
</evidence>
<dbReference type="InterPro" id="IPR006311">
    <property type="entry name" value="TAT_signal"/>
</dbReference>
<sequence length="539" mass="60431">MDRRAFLKNSALMAGAAGSLPLFKFMPAHAAGNRETLIVITGAGPNSMDIHREGTNRPSYAIAVNLYDRLLGYGTKTLDDGIVSYDYETLVPEVAESWEVADDKMSALFHLRKTATFWDGKPITANDVKWSFDRAVTVGGFPTVQMKAGSLEKPEQFEVVDEHTFKINFLRPSKLTLPDLAVPVPIIINSEVAKAHATDDDPWATDYLHRTPAGGGAYKLLRWDPGEQTVYERYDDWQNGEVPALKRVIIREVPSASTRRALIERGDTDISLDLPPKEAADLHASDKINVAGVPIENCINALGLNVEMAPFDDKRVRQAIAYALPYKQIFDAAAYRRGRMMHGGQSFTPESSDWPQPFPYDTDLDKARALLEEAGHGNGFEVPLSINLGLAQWTEPTALLIQESLGKIGIRTPIDKIPGANWRTQALVEKSLAMHLKNFGGWLNYPDYYFFWAYVKGHLFNSMNYSNPTIDRLVDDTLHIPVDDPAYVPNIKKMIAIAFEDVPLIPLWQPNLDVAMQKNVKGYEYWFHRQLDCRPLKKA</sequence>
<evidence type="ECO:0000313" key="7">
    <source>
        <dbReference type="EMBL" id="ROO24545.1"/>
    </source>
</evidence>
<reference evidence="7 8" key="1">
    <citation type="submission" date="2013-10" db="EMBL/GenBank/DDBJ databases">
        <title>Salinisphaera orenii MK-B5 Genome Sequencing.</title>
        <authorList>
            <person name="Lai Q."/>
            <person name="Li C."/>
            <person name="Shao Z."/>
        </authorList>
    </citation>
    <scope>NUCLEOTIDE SEQUENCE [LARGE SCALE GENOMIC DNA]</scope>
    <source>
        <strain evidence="7 8">MK-B5</strain>
    </source>
</reference>
<dbReference type="GO" id="GO:1904680">
    <property type="term" value="F:peptide transmembrane transporter activity"/>
    <property type="evidence" value="ECO:0007669"/>
    <property type="project" value="TreeGrafter"/>
</dbReference>
<dbReference type="RefSeq" id="WP_123632178.1">
    <property type="nucleotide sequence ID" value="NZ_AYKH01000042.1"/>
</dbReference>
<gene>
    <name evidence="7" type="ORF">SAOR_15280</name>
</gene>
<dbReference type="Proteomes" id="UP000283993">
    <property type="component" value="Unassembled WGS sequence"/>
</dbReference>
<comment type="subcellular location">
    <subcellularLocation>
        <location evidence="1">Cell envelope</location>
    </subcellularLocation>
</comment>
<dbReference type="InterPro" id="IPR000914">
    <property type="entry name" value="SBP_5_dom"/>
</dbReference>
<dbReference type="AlphaFoldDB" id="A0A423PG53"/>
<evidence type="ECO:0000256" key="3">
    <source>
        <dbReference type="ARBA" id="ARBA00022448"/>
    </source>
</evidence>
<name>A0A423PG53_9GAMM</name>
<feature type="chain" id="PRO_5019289336" evidence="5">
    <location>
        <begin position="31"/>
        <end position="539"/>
    </location>
</feature>
<dbReference type="PANTHER" id="PTHR30290">
    <property type="entry name" value="PERIPLASMIC BINDING COMPONENT OF ABC TRANSPORTER"/>
    <property type="match status" value="1"/>
</dbReference>
<evidence type="ECO:0000256" key="4">
    <source>
        <dbReference type="ARBA" id="ARBA00022729"/>
    </source>
</evidence>
<protein>
    <submittedName>
        <fullName evidence="7">ABC transporter substrate-binding protein</fullName>
    </submittedName>
</protein>
<dbReference type="PIRSF" id="PIRSF002741">
    <property type="entry name" value="MppA"/>
    <property type="match status" value="1"/>
</dbReference>
<organism evidence="7 8">
    <name type="scientific">Salinisphaera orenii MK-B5</name>
    <dbReference type="NCBI Taxonomy" id="856730"/>
    <lineage>
        <taxon>Bacteria</taxon>
        <taxon>Pseudomonadati</taxon>
        <taxon>Pseudomonadota</taxon>
        <taxon>Gammaproteobacteria</taxon>
        <taxon>Salinisphaerales</taxon>
        <taxon>Salinisphaeraceae</taxon>
        <taxon>Salinisphaera</taxon>
    </lineage>
</organism>
<comment type="caution">
    <text evidence="7">The sequence shown here is derived from an EMBL/GenBank/DDBJ whole genome shotgun (WGS) entry which is preliminary data.</text>
</comment>
<dbReference type="Gene3D" id="3.10.105.10">
    <property type="entry name" value="Dipeptide-binding Protein, Domain 3"/>
    <property type="match status" value="1"/>
</dbReference>
<feature type="signal peptide" evidence="5">
    <location>
        <begin position="1"/>
        <end position="30"/>
    </location>
</feature>
<dbReference type="Pfam" id="PF00496">
    <property type="entry name" value="SBP_bac_5"/>
    <property type="match status" value="1"/>
</dbReference>
<evidence type="ECO:0000256" key="5">
    <source>
        <dbReference type="SAM" id="SignalP"/>
    </source>
</evidence>
<comment type="similarity">
    <text evidence="2">Belongs to the bacterial solute-binding protein 5 family.</text>
</comment>
<dbReference type="Gene3D" id="3.90.76.10">
    <property type="entry name" value="Dipeptide-binding Protein, Domain 1"/>
    <property type="match status" value="1"/>
</dbReference>
<keyword evidence="4 5" id="KW-0732">Signal</keyword>
<dbReference type="GO" id="GO:0015833">
    <property type="term" value="P:peptide transport"/>
    <property type="evidence" value="ECO:0007669"/>
    <property type="project" value="TreeGrafter"/>
</dbReference>
<dbReference type="EMBL" id="AYKH01000042">
    <property type="protein sequence ID" value="ROO24545.1"/>
    <property type="molecule type" value="Genomic_DNA"/>
</dbReference>